<dbReference type="EMBL" id="JAJSOF020000023">
    <property type="protein sequence ID" value="KAJ4436390.1"/>
    <property type="molecule type" value="Genomic_DNA"/>
</dbReference>
<evidence type="ECO:0000313" key="2">
    <source>
        <dbReference type="Proteomes" id="UP001148838"/>
    </source>
</evidence>
<sequence>MLNVFLPDERRLRETGVFAPVINNAGRPRCRRTAAAAAEENILRFLDRSPGTSTRRLAARHHMSQNQCGELYMKHYSTHAIYNLCKNFKEVDFERRRILFAWLIHENAPLFNQKSSPTVSSDFSHG</sequence>
<evidence type="ECO:0000313" key="1">
    <source>
        <dbReference type="EMBL" id="KAJ4436390.1"/>
    </source>
</evidence>
<keyword evidence="2" id="KW-1185">Reference proteome</keyword>
<organism evidence="1 2">
    <name type="scientific">Periplaneta americana</name>
    <name type="common">American cockroach</name>
    <name type="synonym">Blatta americana</name>
    <dbReference type="NCBI Taxonomy" id="6978"/>
    <lineage>
        <taxon>Eukaryota</taxon>
        <taxon>Metazoa</taxon>
        <taxon>Ecdysozoa</taxon>
        <taxon>Arthropoda</taxon>
        <taxon>Hexapoda</taxon>
        <taxon>Insecta</taxon>
        <taxon>Pterygota</taxon>
        <taxon>Neoptera</taxon>
        <taxon>Polyneoptera</taxon>
        <taxon>Dictyoptera</taxon>
        <taxon>Blattodea</taxon>
        <taxon>Blattoidea</taxon>
        <taxon>Blattidae</taxon>
        <taxon>Blattinae</taxon>
        <taxon>Periplaneta</taxon>
    </lineage>
</organism>
<proteinExistence type="predicted"/>
<gene>
    <name evidence="1" type="ORF">ANN_19022</name>
</gene>
<protein>
    <submittedName>
        <fullName evidence="1">Uncharacterized protein</fullName>
    </submittedName>
</protein>
<reference evidence="1 2" key="1">
    <citation type="journal article" date="2022" name="Allergy">
        <title>Genome assembly and annotation of Periplaneta americana reveal a comprehensive cockroach allergen profile.</title>
        <authorList>
            <person name="Wang L."/>
            <person name="Xiong Q."/>
            <person name="Saelim N."/>
            <person name="Wang L."/>
            <person name="Nong W."/>
            <person name="Wan A.T."/>
            <person name="Shi M."/>
            <person name="Liu X."/>
            <person name="Cao Q."/>
            <person name="Hui J.H.L."/>
            <person name="Sookrung N."/>
            <person name="Leung T.F."/>
            <person name="Tungtrongchitr A."/>
            <person name="Tsui S.K.W."/>
        </authorList>
    </citation>
    <scope>NUCLEOTIDE SEQUENCE [LARGE SCALE GENOMIC DNA]</scope>
    <source>
        <strain evidence="1">PWHHKU_190912</strain>
    </source>
</reference>
<name>A0ABQ8SQD3_PERAM</name>
<comment type="caution">
    <text evidence="1">The sequence shown here is derived from an EMBL/GenBank/DDBJ whole genome shotgun (WGS) entry which is preliminary data.</text>
</comment>
<accession>A0ABQ8SQD3</accession>
<dbReference type="Proteomes" id="UP001148838">
    <property type="component" value="Unassembled WGS sequence"/>
</dbReference>